<evidence type="ECO:0000259" key="2">
    <source>
        <dbReference type="Pfam" id="PF01926"/>
    </source>
</evidence>
<evidence type="ECO:0000313" key="4">
    <source>
        <dbReference type="Proteomes" id="UP001556367"/>
    </source>
</evidence>
<feature type="compositionally biased region" description="Low complexity" evidence="1">
    <location>
        <begin position="82"/>
        <end position="93"/>
    </location>
</feature>
<dbReference type="Proteomes" id="UP001556367">
    <property type="component" value="Unassembled WGS sequence"/>
</dbReference>
<dbReference type="SUPFAM" id="SSF52540">
    <property type="entry name" value="P-loop containing nucleoside triphosphate hydrolases"/>
    <property type="match status" value="1"/>
</dbReference>
<feature type="region of interest" description="Disordered" evidence="1">
    <location>
        <begin position="1"/>
        <end position="138"/>
    </location>
</feature>
<feature type="compositionally biased region" description="Polar residues" evidence="1">
    <location>
        <begin position="1"/>
        <end position="45"/>
    </location>
</feature>
<protein>
    <recommendedName>
        <fullName evidence="2">G domain-containing protein</fullName>
    </recommendedName>
</protein>
<reference evidence="4" key="1">
    <citation type="submission" date="2024-06" db="EMBL/GenBank/DDBJ databases">
        <title>Multi-omics analyses provide insights into the biosynthesis of the anticancer antibiotic pleurotin in Hohenbuehelia grisea.</title>
        <authorList>
            <person name="Weaver J.A."/>
            <person name="Alberti F."/>
        </authorList>
    </citation>
    <scope>NUCLEOTIDE SEQUENCE [LARGE SCALE GENOMIC DNA]</scope>
    <source>
        <strain evidence="4">T-177</strain>
    </source>
</reference>
<dbReference type="EMBL" id="JASNQZ010000014">
    <property type="protein sequence ID" value="KAL0948460.1"/>
    <property type="molecule type" value="Genomic_DNA"/>
</dbReference>
<dbReference type="InterPro" id="IPR027417">
    <property type="entry name" value="P-loop_NTPase"/>
</dbReference>
<gene>
    <name evidence="3" type="ORF">HGRIS_011033</name>
</gene>
<dbReference type="Pfam" id="PF01926">
    <property type="entry name" value="MMR_HSR1"/>
    <property type="match status" value="1"/>
</dbReference>
<dbReference type="InterPro" id="IPR006073">
    <property type="entry name" value="GTP-bd"/>
</dbReference>
<feature type="compositionally biased region" description="Basic and acidic residues" evidence="1">
    <location>
        <begin position="109"/>
        <end position="137"/>
    </location>
</feature>
<accession>A0ABR3IZE6</accession>
<evidence type="ECO:0000256" key="1">
    <source>
        <dbReference type="SAM" id="MobiDB-lite"/>
    </source>
</evidence>
<sequence length="464" mass="51442">MDASLTSSNCSPQAGEQTVQNDESPTVSPENCSNVQPSNNGNIGQSDDERQTNGDSGSPPKDANHIEPLSAKQVGGQAAEVSASPGTSPSSRSNAMRVPRFLRIKHKDKVRDDDKDEDKVRPVHNTKDNGDNGKGEVRSAAVQNTKASSGWLKKVLTTTMNAISMSTDELKSDDVIIAVMGPTGSGKSTFVQAATGYQGKIVGHALQSCTTEIGIVKITYPEHSDADIVFVDTPGFDDTNKSDLEILEMIAEWLKKTYARDIKLSGILYFHRISDNRMAGTPLKNLRMFERLCGQNALSNIILTTTMWDEVDEELGEHREEELQTHFWNAFISQGSTTKRFKNTPESAWGIVAGFLDDANQRCATELQQELVDLKKDLPDTGAGHELYNTLAYLVKKQQDTLVKIRNAMKHNAEDNILESLRTEYELLRVQLEKTVSDMQAMKIPFGKRLLRFFKFPLGFLRQL</sequence>
<proteinExistence type="predicted"/>
<feature type="domain" description="G" evidence="2">
    <location>
        <begin position="177"/>
        <end position="262"/>
    </location>
</feature>
<evidence type="ECO:0000313" key="3">
    <source>
        <dbReference type="EMBL" id="KAL0948460.1"/>
    </source>
</evidence>
<keyword evidence="4" id="KW-1185">Reference proteome</keyword>
<comment type="caution">
    <text evidence="3">The sequence shown here is derived from an EMBL/GenBank/DDBJ whole genome shotgun (WGS) entry which is preliminary data.</text>
</comment>
<dbReference type="Gene3D" id="3.40.50.300">
    <property type="entry name" value="P-loop containing nucleotide triphosphate hydrolases"/>
    <property type="match status" value="1"/>
</dbReference>
<organism evidence="3 4">
    <name type="scientific">Hohenbuehelia grisea</name>
    <dbReference type="NCBI Taxonomy" id="104357"/>
    <lineage>
        <taxon>Eukaryota</taxon>
        <taxon>Fungi</taxon>
        <taxon>Dikarya</taxon>
        <taxon>Basidiomycota</taxon>
        <taxon>Agaricomycotina</taxon>
        <taxon>Agaricomycetes</taxon>
        <taxon>Agaricomycetidae</taxon>
        <taxon>Agaricales</taxon>
        <taxon>Pleurotineae</taxon>
        <taxon>Pleurotaceae</taxon>
        <taxon>Hohenbuehelia</taxon>
    </lineage>
</organism>
<name>A0ABR3IZE6_9AGAR</name>